<comment type="caution">
    <text evidence="1">The sequence shown here is derived from an EMBL/GenBank/DDBJ whole genome shotgun (WGS) entry which is preliminary data.</text>
</comment>
<evidence type="ECO:0000313" key="1">
    <source>
        <dbReference type="EMBL" id="PJR14449.1"/>
    </source>
</evidence>
<dbReference type="EMBL" id="NJGD01000006">
    <property type="protein sequence ID" value="PJR14449.1"/>
    <property type="molecule type" value="Genomic_DNA"/>
</dbReference>
<sequence length="242" mass="25924">MSSCQSNLPSTLTVSLRELRMVFERLIQVTRLDAGLVPSLRDCALYSAALDLGGFARLAHNLEAVRSANPHALSLTADAERLIVDCGGQHTWIAADAVLDLAAERLRTQGSGAVEVRNATEIGELRIVEALAQRFGLQAEVAIDETAGSAEIVVSPAPKAMDATVLERIRRDGLTVDAALWWQLFHRSAEALAPDSYLSRRHAGPIIVEADGKVIGRQDEDETDLSLLIAGAADHGTTAINN</sequence>
<gene>
    <name evidence="1" type="ORF">CEJ86_15450</name>
</gene>
<dbReference type="SUPFAM" id="SSF89733">
    <property type="entry name" value="L-sulfolactate dehydrogenase-like"/>
    <property type="match status" value="1"/>
</dbReference>
<evidence type="ECO:0000313" key="2">
    <source>
        <dbReference type="Proteomes" id="UP000231987"/>
    </source>
</evidence>
<dbReference type="InterPro" id="IPR036111">
    <property type="entry name" value="Mal/L-sulfo/L-lacto_DH-like_sf"/>
</dbReference>
<reference evidence="1 2" key="1">
    <citation type="submission" date="2017-06" db="EMBL/GenBank/DDBJ databases">
        <title>Ensifer strains isolated from leguminous trees and herbs display diverse denitrification phenotypes with some acting as strong N2O sinks.</title>
        <authorList>
            <person name="Woliy K."/>
            <person name="Mania D."/>
            <person name="Bakken L.R."/>
            <person name="Frostegard A."/>
        </authorList>
    </citation>
    <scope>NUCLEOTIDE SEQUENCE [LARGE SCALE GENOMIC DNA]</scope>
    <source>
        <strain evidence="1 2">AC50a</strain>
    </source>
</reference>
<protein>
    <submittedName>
        <fullName evidence="1">Uncharacterized protein</fullName>
    </submittedName>
</protein>
<name>A0A2J0Z1P8_RHIML</name>
<dbReference type="RefSeq" id="WP_100672383.1">
    <property type="nucleotide sequence ID" value="NZ_NJGD01000006.1"/>
</dbReference>
<proteinExistence type="predicted"/>
<dbReference type="Proteomes" id="UP000231987">
    <property type="component" value="Unassembled WGS sequence"/>
</dbReference>
<dbReference type="GO" id="GO:0016491">
    <property type="term" value="F:oxidoreductase activity"/>
    <property type="evidence" value="ECO:0007669"/>
    <property type="project" value="InterPro"/>
</dbReference>
<accession>A0A2J0Z1P8</accession>
<dbReference type="AlphaFoldDB" id="A0A2J0Z1P8"/>
<organism evidence="1 2">
    <name type="scientific">Rhizobium meliloti</name>
    <name type="common">Ensifer meliloti</name>
    <name type="synonym">Sinorhizobium meliloti</name>
    <dbReference type="NCBI Taxonomy" id="382"/>
    <lineage>
        <taxon>Bacteria</taxon>
        <taxon>Pseudomonadati</taxon>
        <taxon>Pseudomonadota</taxon>
        <taxon>Alphaproteobacteria</taxon>
        <taxon>Hyphomicrobiales</taxon>
        <taxon>Rhizobiaceae</taxon>
        <taxon>Sinorhizobium/Ensifer group</taxon>
        <taxon>Sinorhizobium</taxon>
    </lineage>
</organism>